<dbReference type="SUPFAM" id="SSF51735">
    <property type="entry name" value="NAD(P)-binding Rossmann-fold domains"/>
    <property type="match status" value="1"/>
</dbReference>
<sequence length="319" mass="35385">MEKNGSVSQHVFVTGGAGYLGSTLVPKLLSEGFFVTVFDVFNFGVYSLLSSIHDPKLKLVKGDIRDENALATALCDDVDVIVHLAALVGYPACDSNQQLAKEVNETGTYNITRLLQPHQKLIFSSTGSCYGAVEGVCTEQTPLCPLTLYGQTKVNGEHMVLQAGGIVYRFATLYGISPRMRLDLLINDLTRRAIKESHISIYEPKFRRTFLHVKDAANSIIFAINNYAAMSKNVFNVGDERLNMTKLEAVERICQFIPKCHISICDDGKDSDRRDYDVSYTKISKLGFRASVDFDTGVKELAAILPLVNEHEVNLYRNA</sequence>
<keyword evidence="3" id="KW-1185">Reference proteome</keyword>
<dbReference type="VEuPathDB" id="VectorBase:LDEU002394"/>
<dbReference type="Pfam" id="PF01370">
    <property type="entry name" value="Epimerase"/>
    <property type="match status" value="1"/>
</dbReference>
<dbReference type="PANTHER" id="PTHR43245">
    <property type="entry name" value="BIFUNCTIONAL POLYMYXIN RESISTANCE PROTEIN ARNA"/>
    <property type="match status" value="1"/>
</dbReference>
<evidence type="ECO:0000313" key="2">
    <source>
        <dbReference type="EMBL" id="RWS29644.1"/>
    </source>
</evidence>
<dbReference type="OrthoDB" id="16464at2759"/>
<dbReference type="InterPro" id="IPR001509">
    <property type="entry name" value="Epimerase_deHydtase"/>
</dbReference>
<dbReference type="InterPro" id="IPR050177">
    <property type="entry name" value="Lipid_A_modif_metabolic_enz"/>
</dbReference>
<name>A0A443SQ47_9ACAR</name>
<feature type="domain" description="NAD-dependent epimerase/dehydratase" evidence="1">
    <location>
        <begin position="11"/>
        <end position="238"/>
    </location>
</feature>
<accession>A0A443SQ47</accession>
<dbReference type="Proteomes" id="UP000288716">
    <property type="component" value="Unassembled WGS sequence"/>
</dbReference>
<dbReference type="AlphaFoldDB" id="A0A443SQ47"/>
<reference evidence="2 3" key="1">
    <citation type="journal article" date="2018" name="Gigascience">
        <title>Genomes of trombidid mites reveal novel predicted allergens and laterally-transferred genes associated with secondary metabolism.</title>
        <authorList>
            <person name="Dong X."/>
            <person name="Chaisiri K."/>
            <person name="Xia D."/>
            <person name="Armstrong S.D."/>
            <person name="Fang Y."/>
            <person name="Donnelly M.J."/>
            <person name="Kadowaki T."/>
            <person name="McGarry J.W."/>
            <person name="Darby A.C."/>
            <person name="Makepeace B.L."/>
        </authorList>
    </citation>
    <scope>NUCLEOTIDE SEQUENCE [LARGE SCALE GENOMIC DNA]</scope>
    <source>
        <strain evidence="2">UoL-UT</strain>
    </source>
</reference>
<dbReference type="CDD" id="cd08946">
    <property type="entry name" value="SDR_e"/>
    <property type="match status" value="1"/>
</dbReference>
<dbReference type="InterPro" id="IPR036291">
    <property type="entry name" value="NAD(P)-bd_dom_sf"/>
</dbReference>
<evidence type="ECO:0000259" key="1">
    <source>
        <dbReference type="Pfam" id="PF01370"/>
    </source>
</evidence>
<evidence type="ECO:0000313" key="3">
    <source>
        <dbReference type="Proteomes" id="UP000288716"/>
    </source>
</evidence>
<dbReference type="STRING" id="299467.A0A443SQ47"/>
<gene>
    <name evidence="2" type="ORF">B4U80_08943</name>
</gene>
<dbReference type="PANTHER" id="PTHR43245:SF23">
    <property type="entry name" value="NAD(P)-BINDING DOMAIN-CONTAINING PROTEIN"/>
    <property type="match status" value="1"/>
</dbReference>
<dbReference type="EMBL" id="NCKV01000822">
    <property type="protein sequence ID" value="RWS29644.1"/>
    <property type="molecule type" value="Genomic_DNA"/>
</dbReference>
<dbReference type="Gene3D" id="3.40.50.720">
    <property type="entry name" value="NAD(P)-binding Rossmann-like Domain"/>
    <property type="match status" value="1"/>
</dbReference>
<comment type="caution">
    <text evidence="2">The sequence shown here is derived from an EMBL/GenBank/DDBJ whole genome shotgun (WGS) entry which is preliminary data.</text>
</comment>
<organism evidence="2 3">
    <name type="scientific">Leptotrombidium deliense</name>
    <dbReference type="NCBI Taxonomy" id="299467"/>
    <lineage>
        <taxon>Eukaryota</taxon>
        <taxon>Metazoa</taxon>
        <taxon>Ecdysozoa</taxon>
        <taxon>Arthropoda</taxon>
        <taxon>Chelicerata</taxon>
        <taxon>Arachnida</taxon>
        <taxon>Acari</taxon>
        <taxon>Acariformes</taxon>
        <taxon>Trombidiformes</taxon>
        <taxon>Prostigmata</taxon>
        <taxon>Anystina</taxon>
        <taxon>Parasitengona</taxon>
        <taxon>Trombiculoidea</taxon>
        <taxon>Trombiculidae</taxon>
        <taxon>Leptotrombidium</taxon>
    </lineage>
</organism>
<protein>
    <submittedName>
        <fullName evidence="2">dTDP-glucose 4:6-dehydratase-like protein</fullName>
    </submittedName>
</protein>
<proteinExistence type="predicted"/>